<dbReference type="InterPro" id="IPR006195">
    <property type="entry name" value="aa-tRNA-synth_II"/>
</dbReference>
<dbReference type="InterPro" id="IPR002314">
    <property type="entry name" value="aa-tRNA-synt_IIb"/>
</dbReference>
<keyword evidence="4 9" id="KW-0067">ATP-binding</keyword>
<dbReference type="InterPro" id="IPR002317">
    <property type="entry name" value="Ser-tRNA-ligase_type_1"/>
</dbReference>
<organism evidence="12">
    <name type="scientific">Alexandrium catenella</name>
    <name type="common">Red tide dinoflagellate</name>
    <name type="synonym">Gonyaulax catenella</name>
    <dbReference type="NCBI Taxonomy" id="2925"/>
    <lineage>
        <taxon>Eukaryota</taxon>
        <taxon>Sar</taxon>
        <taxon>Alveolata</taxon>
        <taxon>Dinophyceae</taxon>
        <taxon>Gonyaulacales</taxon>
        <taxon>Pyrocystaceae</taxon>
        <taxon>Alexandrium</taxon>
    </lineage>
</organism>
<keyword evidence="3" id="KW-0547">Nucleotide-binding</keyword>
<keyword evidence="5" id="KW-0648">Protein biosynthesis</keyword>
<feature type="domain" description="Aminoacyl-transfer RNA synthetases class-II family profile" evidence="11">
    <location>
        <begin position="199"/>
        <end position="436"/>
    </location>
</feature>
<feature type="binding site" evidence="8">
    <location>
        <position position="305"/>
    </location>
    <ligand>
        <name>L-serine</name>
        <dbReference type="ChEBI" id="CHEBI:33384"/>
    </ligand>
</feature>
<dbReference type="InterPro" id="IPR045864">
    <property type="entry name" value="aa-tRNA-synth_II/BPL/LPL"/>
</dbReference>
<evidence type="ECO:0000259" key="11">
    <source>
        <dbReference type="PROSITE" id="PS50862"/>
    </source>
</evidence>
<feature type="binding site" evidence="9">
    <location>
        <begin position="373"/>
        <end position="376"/>
    </location>
    <ligand>
        <name>ATP</name>
        <dbReference type="ChEBI" id="CHEBI:30616"/>
    </ligand>
</feature>
<evidence type="ECO:0000256" key="6">
    <source>
        <dbReference type="ARBA" id="ARBA00023146"/>
    </source>
</evidence>
<accession>A0A7S1QH77</accession>
<feature type="binding site" evidence="9">
    <location>
        <begin position="282"/>
        <end position="284"/>
    </location>
    <ligand>
        <name>ATP</name>
        <dbReference type="ChEBI" id="CHEBI:30616"/>
    </ligand>
</feature>
<dbReference type="GO" id="GO:0005524">
    <property type="term" value="F:ATP binding"/>
    <property type="evidence" value="ECO:0007669"/>
    <property type="project" value="UniProtKB-KW"/>
</dbReference>
<dbReference type="SUPFAM" id="SSF55681">
    <property type="entry name" value="Class II aaRS and biotin synthetases"/>
    <property type="match status" value="1"/>
</dbReference>
<evidence type="ECO:0000256" key="2">
    <source>
        <dbReference type="ARBA" id="ARBA00022598"/>
    </source>
</evidence>
<feature type="binding site" evidence="8">
    <location>
        <position position="251"/>
    </location>
    <ligand>
        <name>L-serine</name>
        <dbReference type="ChEBI" id="CHEBI:33384"/>
    </ligand>
</feature>
<keyword evidence="2" id="KW-0436">Ligase</keyword>
<keyword evidence="10" id="KW-0175">Coiled coil</keyword>
<evidence type="ECO:0000256" key="4">
    <source>
        <dbReference type="ARBA" id="ARBA00022840"/>
    </source>
</evidence>
<dbReference type="CDD" id="cd00770">
    <property type="entry name" value="SerRS_core"/>
    <property type="match status" value="1"/>
</dbReference>
<gene>
    <name evidence="12" type="ORF">ACAT0790_LOCUS24748</name>
</gene>
<dbReference type="PIRSF" id="PIRSF001529">
    <property type="entry name" value="Ser-tRNA-synth_IIa"/>
    <property type="match status" value="1"/>
</dbReference>
<evidence type="ECO:0000256" key="3">
    <source>
        <dbReference type="ARBA" id="ARBA00022741"/>
    </source>
</evidence>
<dbReference type="GO" id="GO:0004828">
    <property type="term" value="F:serine-tRNA ligase activity"/>
    <property type="evidence" value="ECO:0007669"/>
    <property type="project" value="UniProtKB-EC"/>
</dbReference>
<keyword evidence="6" id="KW-0030">Aminoacyl-tRNA synthetase</keyword>
<dbReference type="InterPro" id="IPR015866">
    <property type="entry name" value="Ser-tRNA-synth_1_N"/>
</dbReference>
<dbReference type="EC" id="6.1.1.11" evidence="1"/>
<dbReference type="PANTHER" id="PTHR11778">
    <property type="entry name" value="SERYL-TRNA SYNTHETASE"/>
    <property type="match status" value="1"/>
</dbReference>
<dbReference type="InterPro" id="IPR033729">
    <property type="entry name" value="SerRS_core"/>
</dbReference>
<dbReference type="GO" id="GO:0006434">
    <property type="term" value="P:seryl-tRNA aminoacylation"/>
    <property type="evidence" value="ECO:0007669"/>
    <property type="project" value="InterPro"/>
</dbReference>
<feature type="binding site" evidence="8">
    <location>
        <position position="282"/>
    </location>
    <ligand>
        <name>L-serine</name>
        <dbReference type="ChEBI" id="CHEBI:33384"/>
    </ligand>
</feature>
<dbReference type="PROSITE" id="PS50862">
    <property type="entry name" value="AA_TRNA_LIGASE_II"/>
    <property type="match status" value="1"/>
</dbReference>
<evidence type="ECO:0000256" key="5">
    <source>
        <dbReference type="ARBA" id="ARBA00022917"/>
    </source>
</evidence>
<feature type="binding site" evidence="8">
    <location>
        <position position="405"/>
    </location>
    <ligand>
        <name>L-serine</name>
        <dbReference type="ChEBI" id="CHEBI:33384"/>
    </ligand>
</feature>
<sequence>MTIGIELLRKDKGGDPDLVRESERRRFRDGKLVDEVIDLDKQWVTAKYNTDMKRKEMGKVQAQITERKKTSKGQDKCEDLVAQKEKLEEESAALDKESDKLLELRDKKLGSIGNIVHDSVPVSQDEDKDNRVDGMWGVPRSFEGIKYQTNGFRPHFELLEMIGAVNFAAGQEVFGSRGYFLTGPGVLLNQALINYGLAFLSMRGCTPLQPPFMMKKDLMAKTAELADYDDVLYKVAEDKDQPQLDKYLIATSEQPISAYHKGQSIERAKFPLRYVGFSSCFRREAGSSGRDIRGIFRVHQFEKIEQFTLCEPEKSWEEHNKMINMAEEFYQSLGIPYRTIAIVSGELNNAAAKKYDLEGWFPGDNEGKGKYRELVSCSNCLDYQARAMRTKCGFRPEDPFCHMLNSTLCATERALCCLVENYQEKDGVRVPRVLVPFLLGQEFLPFVKTLEEEKPEKKQDAKPKGGKK</sequence>
<evidence type="ECO:0000256" key="9">
    <source>
        <dbReference type="PIRSR" id="PIRSR001529-2"/>
    </source>
</evidence>
<dbReference type="PRINTS" id="PR00981">
    <property type="entry name" value="TRNASYNTHSER"/>
</dbReference>
<dbReference type="InterPro" id="IPR042103">
    <property type="entry name" value="SerRS_1_N_sf"/>
</dbReference>
<feature type="site" description="Important for serine binding" evidence="8">
    <location>
        <position position="407"/>
    </location>
</feature>
<dbReference type="Gene3D" id="3.30.930.10">
    <property type="entry name" value="Bira Bifunctional Protein, Domain 2"/>
    <property type="match status" value="1"/>
</dbReference>
<feature type="coiled-coil region" evidence="10">
    <location>
        <begin position="70"/>
        <end position="107"/>
    </location>
</feature>
<evidence type="ECO:0000313" key="12">
    <source>
        <dbReference type="EMBL" id="CAD9136441.1"/>
    </source>
</evidence>
<evidence type="ECO:0000256" key="8">
    <source>
        <dbReference type="PIRSR" id="PIRSR001529-1"/>
    </source>
</evidence>
<evidence type="ECO:0000256" key="10">
    <source>
        <dbReference type="SAM" id="Coils"/>
    </source>
</evidence>
<dbReference type="Pfam" id="PF00587">
    <property type="entry name" value="tRNA-synt_2b"/>
    <property type="match status" value="1"/>
</dbReference>
<reference evidence="12" key="1">
    <citation type="submission" date="2021-01" db="EMBL/GenBank/DDBJ databases">
        <authorList>
            <person name="Corre E."/>
            <person name="Pelletier E."/>
            <person name="Niang G."/>
            <person name="Scheremetjew M."/>
            <person name="Finn R."/>
            <person name="Kale V."/>
            <person name="Holt S."/>
            <person name="Cochrane G."/>
            <person name="Meng A."/>
            <person name="Brown T."/>
            <person name="Cohen L."/>
        </authorList>
    </citation>
    <scope>NUCLEOTIDE SEQUENCE</scope>
    <source>
        <strain evidence="12">OF101</strain>
    </source>
</reference>
<dbReference type="EMBL" id="HBGE01041035">
    <property type="protein sequence ID" value="CAD9136441.1"/>
    <property type="molecule type" value="Transcribed_RNA"/>
</dbReference>
<dbReference type="Gene3D" id="1.10.287.40">
    <property type="entry name" value="Serine-tRNA synthetase, tRNA binding domain"/>
    <property type="match status" value="1"/>
</dbReference>
<proteinExistence type="predicted"/>
<name>A0A7S1QH77_ALECA</name>
<dbReference type="SUPFAM" id="SSF46589">
    <property type="entry name" value="tRNA-binding arm"/>
    <property type="match status" value="1"/>
</dbReference>
<dbReference type="InterPro" id="IPR010978">
    <property type="entry name" value="tRNA-bd_arm"/>
</dbReference>
<feature type="binding site" evidence="9">
    <location>
        <begin position="298"/>
        <end position="301"/>
    </location>
    <ligand>
        <name>ATP</name>
        <dbReference type="ChEBI" id="CHEBI:30616"/>
    </ligand>
</feature>
<protein>
    <recommendedName>
        <fullName evidence="1">serine--tRNA ligase</fullName>
        <ecNumber evidence="1">6.1.1.11</ecNumber>
    </recommendedName>
    <alternativeName>
        <fullName evidence="7">Seryl-tRNA synthetase</fullName>
    </alternativeName>
</protein>
<dbReference type="Pfam" id="PF02403">
    <property type="entry name" value="Seryl_tRNA_N"/>
    <property type="match status" value="1"/>
</dbReference>
<dbReference type="NCBIfam" id="TIGR00414">
    <property type="entry name" value="serS"/>
    <property type="match status" value="1"/>
</dbReference>
<evidence type="ECO:0000256" key="7">
    <source>
        <dbReference type="ARBA" id="ARBA00031113"/>
    </source>
</evidence>
<dbReference type="AlphaFoldDB" id="A0A7S1QH77"/>
<evidence type="ECO:0000256" key="1">
    <source>
        <dbReference type="ARBA" id="ARBA00012840"/>
    </source>
</evidence>